<feature type="region of interest" description="Disordered" evidence="1">
    <location>
        <begin position="67"/>
        <end position="169"/>
    </location>
</feature>
<proteinExistence type="predicted"/>
<feature type="region of interest" description="Disordered" evidence="1">
    <location>
        <begin position="232"/>
        <end position="273"/>
    </location>
</feature>
<evidence type="ECO:0000256" key="1">
    <source>
        <dbReference type="SAM" id="MobiDB-lite"/>
    </source>
</evidence>
<dbReference type="EMBL" id="JBHSAM010000028">
    <property type="protein sequence ID" value="MFC4101287.1"/>
    <property type="molecule type" value="Genomic_DNA"/>
</dbReference>
<gene>
    <name evidence="2" type="ORF">ACFOZ8_16725</name>
</gene>
<evidence type="ECO:0000313" key="2">
    <source>
        <dbReference type="EMBL" id="MFC4101287.1"/>
    </source>
</evidence>
<dbReference type="RefSeq" id="WP_377719906.1">
    <property type="nucleotide sequence ID" value="NZ_JBHSAM010000028.1"/>
</dbReference>
<feature type="region of interest" description="Disordered" evidence="1">
    <location>
        <begin position="18"/>
        <end position="37"/>
    </location>
</feature>
<organism evidence="2 3">
    <name type="scientific">Paenibacillus xanthanilyticus</name>
    <dbReference type="NCBI Taxonomy" id="1783531"/>
    <lineage>
        <taxon>Bacteria</taxon>
        <taxon>Bacillati</taxon>
        <taxon>Bacillota</taxon>
        <taxon>Bacilli</taxon>
        <taxon>Bacillales</taxon>
        <taxon>Paenibacillaceae</taxon>
        <taxon>Paenibacillus</taxon>
    </lineage>
</organism>
<evidence type="ECO:0000313" key="3">
    <source>
        <dbReference type="Proteomes" id="UP001595715"/>
    </source>
</evidence>
<sequence length="273" mass="29728">MSFSNYLTPEELRALLLEDAADPSGHPQAPLSPVLDGRDAWIALARRVDKLEDEVARLKDILKTLHQTAAAESNQPPGQQLEEQPEFDADPGDQATPEPLTHEDTAPASEESNEQVAAQALQAEDPESMTMTREEPVEETTETACFASDSSESHPTSLSSAQPQPDSSLLTVRVNDLEYVEAGQAVATELDQLSEAKQTIAMEPDQSTEAEQIIATEADQLTEAEQAIATELEDPPSTPGHDEMTGQAESRIVPPHFRYDGELSPRSMRHPKP</sequence>
<protein>
    <submittedName>
        <fullName evidence="2">Uncharacterized protein</fullName>
    </submittedName>
</protein>
<reference evidence="3" key="1">
    <citation type="journal article" date="2019" name="Int. J. Syst. Evol. Microbiol.">
        <title>The Global Catalogue of Microorganisms (GCM) 10K type strain sequencing project: providing services to taxonomists for standard genome sequencing and annotation.</title>
        <authorList>
            <consortium name="The Broad Institute Genomics Platform"/>
            <consortium name="The Broad Institute Genome Sequencing Center for Infectious Disease"/>
            <person name="Wu L."/>
            <person name="Ma J."/>
        </authorList>
    </citation>
    <scope>NUCLEOTIDE SEQUENCE [LARGE SCALE GENOMIC DNA]</scope>
    <source>
        <strain evidence="3">IBRC-M 10987</strain>
    </source>
</reference>
<feature type="compositionally biased region" description="Polar residues" evidence="1">
    <location>
        <begin position="148"/>
        <end position="169"/>
    </location>
</feature>
<feature type="non-terminal residue" evidence="2">
    <location>
        <position position="273"/>
    </location>
</feature>
<accession>A0ABV8K5M1</accession>
<dbReference type="Proteomes" id="UP001595715">
    <property type="component" value="Unassembled WGS sequence"/>
</dbReference>
<keyword evidence="3" id="KW-1185">Reference proteome</keyword>
<name>A0ABV8K5M1_9BACL</name>
<comment type="caution">
    <text evidence="2">The sequence shown here is derived from an EMBL/GenBank/DDBJ whole genome shotgun (WGS) entry which is preliminary data.</text>
</comment>